<dbReference type="InterPro" id="IPR051678">
    <property type="entry name" value="AGP_Transferase"/>
</dbReference>
<evidence type="ECO:0000313" key="2">
    <source>
        <dbReference type="EMBL" id="RDX47245.1"/>
    </source>
</evidence>
<protein>
    <submittedName>
        <fullName evidence="2">Kinase-like protein</fullName>
    </submittedName>
</protein>
<dbReference type="AlphaFoldDB" id="A0A371D3Z1"/>
<gene>
    <name evidence="2" type="ORF">OH76DRAFT_1406138</name>
</gene>
<evidence type="ECO:0000259" key="1">
    <source>
        <dbReference type="Pfam" id="PF01636"/>
    </source>
</evidence>
<dbReference type="STRING" id="139420.A0A371D3Z1"/>
<keyword evidence="3" id="KW-1185">Reference proteome</keyword>
<proteinExistence type="predicted"/>
<accession>A0A371D3Z1</accession>
<dbReference type="Pfam" id="PF01636">
    <property type="entry name" value="APH"/>
    <property type="match status" value="1"/>
</dbReference>
<organism evidence="2 3">
    <name type="scientific">Lentinus brumalis</name>
    <dbReference type="NCBI Taxonomy" id="2498619"/>
    <lineage>
        <taxon>Eukaryota</taxon>
        <taxon>Fungi</taxon>
        <taxon>Dikarya</taxon>
        <taxon>Basidiomycota</taxon>
        <taxon>Agaricomycotina</taxon>
        <taxon>Agaricomycetes</taxon>
        <taxon>Polyporales</taxon>
        <taxon>Polyporaceae</taxon>
        <taxon>Lentinus</taxon>
    </lineage>
</organism>
<dbReference type="EMBL" id="KZ857420">
    <property type="protein sequence ID" value="RDX47245.1"/>
    <property type="molecule type" value="Genomic_DNA"/>
</dbReference>
<feature type="domain" description="Aminoglycoside phosphotransferase" evidence="1">
    <location>
        <begin position="293"/>
        <end position="476"/>
    </location>
</feature>
<dbReference type="InterPro" id="IPR011009">
    <property type="entry name" value="Kinase-like_dom_sf"/>
</dbReference>
<reference evidence="2 3" key="1">
    <citation type="journal article" date="2018" name="Biotechnol. Biofuels">
        <title>Integrative visual omics of the white-rot fungus Polyporus brumalis exposes the biotechnological potential of its oxidative enzymes for delignifying raw plant biomass.</title>
        <authorList>
            <person name="Miyauchi S."/>
            <person name="Rancon A."/>
            <person name="Drula E."/>
            <person name="Hage H."/>
            <person name="Chaduli D."/>
            <person name="Favel A."/>
            <person name="Grisel S."/>
            <person name="Henrissat B."/>
            <person name="Herpoel-Gimbert I."/>
            <person name="Ruiz-Duenas F.J."/>
            <person name="Chevret D."/>
            <person name="Hainaut M."/>
            <person name="Lin J."/>
            <person name="Wang M."/>
            <person name="Pangilinan J."/>
            <person name="Lipzen A."/>
            <person name="Lesage-Meessen L."/>
            <person name="Navarro D."/>
            <person name="Riley R."/>
            <person name="Grigoriev I.V."/>
            <person name="Zhou S."/>
            <person name="Raouche S."/>
            <person name="Rosso M.N."/>
        </authorList>
    </citation>
    <scope>NUCLEOTIDE SEQUENCE [LARGE SCALE GENOMIC DNA]</scope>
    <source>
        <strain evidence="2 3">BRFM 1820</strain>
    </source>
</reference>
<dbReference type="CDD" id="cd05120">
    <property type="entry name" value="APH_ChoK_like"/>
    <property type="match status" value="1"/>
</dbReference>
<dbReference type="PANTHER" id="PTHR21310:SF39">
    <property type="entry name" value="AMINOGLYCOSIDE PHOSPHOTRANSFERASE DOMAIN-CONTAINING PROTEIN"/>
    <property type="match status" value="1"/>
</dbReference>
<dbReference type="Gene3D" id="1.10.510.10">
    <property type="entry name" value="Transferase(Phosphotransferase) domain 1"/>
    <property type="match status" value="1"/>
</dbReference>
<sequence>MDGLTQAHLALAYFVLPQVRNSVVARSSFTIITCNEDGTIKRAVEYFLSMWGYVLPSTDGTLAFWHQHDPLLIELATYGRFPEDQSFMLESKARSKSEAGGEYQKACRIISNADLLLVAGGLRDVTIFSHEIVRLKERHGQVAVFADSAGADIEQLQPDYVLTDPLSVTFPQVFAINPRSCWFNDGTLRTFYPGLTVIASPDGGSSASYADEMNTVPRHSRAFAVDCGPFIPRPALSRAEIMAMPEGEIARLCKTSPNLTDTPAHRLMPVGPVYVLAANVVVKLGVFGTRDAPEAAAMTVVRQQTSIPVPEVYRFFEHESNSYLVMEYVQGESLDHCWDDLSYWERVRVSVVLRNYVAQMRRIRTPQIESQIPGPIIDDLSCPRQCETPSLGEDRAGPFPSSAHLRDWMDGRLRVSQQMSRFRYTGRTFDDSEPLVFTHGDLFLRNMILGDDGRLWLIDFGCAGVYPRWFEGYSMKERTLLWPQPKLWTWTRKFATGQYDEQEHYLDACQYAMSIGSLWPDPGPEELERFLASRSV</sequence>
<dbReference type="InterPro" id="IPR002575">
    <property type="entry name" value="Aminoglycoside_PTrfase"/>
</dbReference>
<evidence type="ECO:0000313" key="3">
    <source>
        <dbReference type="Proteomes" id="UP000256964"/>
    </source>
</evidence>
<dbReference type="SUPFAM" id="SSF56112">
    <property type="entry name" value="Protein kinase-like (PK-like)"/>
    <property type="match status" value="1"/>
</dbReference>
<dbReference type="PANTHER" id="PTHR21310">
    <property type="entry name" value="AMINOGLYCOSIDE PHOSPHOTRANSFERASE-RELATED-RELATED"/>
    <property type="match status" value="1"/>
</dbReference>
<dbReference type="Proteomes" id="UP000256964">
    <property type="component" value="Unassembled WGS sequence"/>
</dbReference>
<dbReference type="OrthoDB" id="8300194at2759"/>
<name>A0A371D3Z1_9APHY</name>